<protein>
    <submittedName>
        <fullName evidence="8">Rapid ALkalinization Factor</fullName>
    </submittedName>
</protein>
<comment type="caution">
    <text evidence="8">The sequence shown here is derived from an EMBL/GenBank/DDBJ whole genome shotgun (WGS) entry which is preliminary data.</text>
</comment>
<dbReference type="GO" id="GO:0040008">
    <property type="term" value="P:regulation of growth"/>
    <property type="evidence" value="ECO:0007669"/>
    <property type="project" value="UniProtKB-ARBA"/>
</dbReference>
<reference evidence="8" key="1">
    <citation type="journal article" date="2023" name="Science">
        <title>Elucidation of the pathway for biosynthesis of saponin adjuvants from the soapbark tree.</title>
        <authorList>
            <person name="Reed J."/>
            <person name="Orme A."/>
            <person name="El-Demerdash A."/>
            <person name="Owen C."/>
            <person name="Martin L.B.B."/>
            <person name="Misra R.C."/>
            <person name="Kikuchi S."/>
            <person name="Rejzek M."/>
            <person name="Martin A.C."/>
            <person name="Harkess A."/>
            <person name="Leebens-Mack J."/>
            <person name="Louveau T."/>
            <person name="Stephenson M.J."/>
            <person name="Osbourn A."/>
        </authorList>
    </citation>
    <scope>NUCLEOTIDE SEQUENCE</scope>
    <source>
        <strain evidence="8">S10</strain>
    </source>
</reference>
<evidence type="ECO:0000313" key="9">
    <source>
        <dbReference type="Proteomes" id="UP001163823"/>
    </source>
</evidence>
<evidence type="ECO:0000313" key="8">
    <source>
        <dbReference type="EMBL" id="KAJ7977542.1"/>
    </source>
</evidence>
<name>A0AAD7VIZ6_QUISA</name>
<keyword evidence="6" id="KW-1015">Disulfide bond</keyword>
<gene>
    <name evidence="8" type="ORF">O6P43_007153</name>
</gene>
<keyword evidence="4" id="KW-0372">Hormone</keyword>
<dbReference type="GO" id="GO:0005179">
    <property type="term" value="F:hormone activity"/>
    <property type="evidence" value="ECO:0007669"/>
    <property type="project" value="UniProtKB-KW"/>
</dbReference>
<feature type="signal peptide" evidence="7">
    <location>
        <begin position="1"/>
        <end position="27"/>
    </location>
</feature>
<dbReference type="GO" id="GO:0019722">
    <property type="term" value="P:calcium-mediated signaling"/>
    <property type="evidence" value="ECO:0007669"/>
    <property type="project" value="TreeGrafter"/>
</dbReference>
<dbReference type="Pfam" id="PF05498">
    <property type="entry name" value="RALF"/>
    <property type="match status" value="1"/>
</dbReference>
<feature type="chain" id="PRO_5042179660" evidence="7">
    <location>
        <begin position="28"/>
        <end position="118"/>
    </location>
</feature>
<evidence type="ECO:0000256" key="4">
    <source>
        <dbReference type="ARBA" id="ARBA00022702"/>
    </source>
</evidence>
<sequence length="118" mass="13070">MATSSCFLLASFLFVMAMLSPLHIVCAIGKHHLKWVHTNTRPSCQGSMAECMVDNKEFEFDSEINRRILATTQYISYGALQKNSVPCSQRGSSYYNCKPGSEANPYNSGCSAITQCRS</sequence>
<comment type="similarity">
    <text evidence="2">Belongs to the plant rapid alkalinization factor (RALF) family.</text>
</comment>
<evidence type="ECO:0000256" key="7">
    <source>
        <dbReference type="SAM" id="SignalP"/>
    </source>
</evidence>
<dbReference type="InterPro" id="IPR008801">
    <property type="entry name" value="RALF"/>
</dbReference>
<evidence type="ECO:0000256" key="6">
    <source>
        <dbReference type="ARBA" id="ARBA00023157"/>
    </source>
</evidence>
<dbReference type="Proteomes" id="UP001163823">
    <property type="component" value="Chromosome 3"/>
</dbReference>
<dbReference type="GO" id="GO:0009506">
    <property type="term" value="C:plasmodesma"/>
    <property type="evidence" value="ECO:0007669"/>
    <property type="project" value="TreeGrafter"/>
</dbReference>
<dbReference type="AlphaFoldDB" id="A0AAD7VIZ6"/>
<dbReference type="PANTHER" id="PTHR33136">
    <property type="entry name" value="RAPID ALKALINIZATION FACTOR-LIKE"/>
    <property type="match status" value="1"/>
</dbReference>
<dbReference type="GO" id="GO:0005576">
    <property type="term" value="C:extracellular region"/>
    <property type="evidence" value="ECO:0007669"/>
    <property type="project" value="UniProtKB-SubCell"/>
</dbReference>
<keyword evidence="9" id="KW-1185">Reference proteome</keyword>
<keyword evidence="5 7" id="KW-0732">Signal</keyword>
<proteinExistence type="inferred from homology"/>
<evidence type="ECO:0000256" key="2">
    <source>
        <dbReference type="ARBA" id="ARBA00009178"/>
    </source>
</evidence>
<comment type="subcellular location">
    <subcellularLocation>
        <location evidence="1">Secreted</location>
    </subcellularLocation>
</comment>
<organism evidence="8 9">
    <name type="scientific">Quillaja saponaria</name>
    <name type="common">Soap bark tree</name>
    <dbReference type="NCBI Taxonomy" id="32244"/>
    <lineage>
        <taxon>Eukaryota</taxon>
        <taxon>Viridiplantae</taxon>
        <taxon>Streptophyta</taxon>
        <taxon>Embryophyta</taxon>
        <taxon>Tracheophyta</taxon>
        <taxon>Spermatophyta</taxon>
        <taxon>Magnoliopsida</taxon>
        <taxon>eudicotyledons</taxon>
        <taxon>Gunneridae</taxon>
        <taxon>Pentapetalae</taxon>
        <taxon>rosids</taxon>
        <taxon>fabids</taxon>
        <taxon>Fabales</taxon>
        <taxon>Quillajaceae</taxon>
        <taxon>Quillaja</taxon>
    </lineage>
</organism>
<accession>A0AAD7VIZ6</accession>
<evidence type="ECO:0000256" key="3">
    <source>
        <dbReference type="ARBA" id="ARBA00022525"/>
    </source>
</evidence>
<keyword evidence="3" id="KW-0964">Secreted</keyword>
<dbReference type="KEGG" id="qsa:O6P43_007153"/>
<evidence type="ECO:0000256" key="1">
    <source>
        <dbReference type="ARBA" id="ARBA00004613"/>
    </source>
</evidence>
<evidence type="ECO:0000256" key="5">
    <source>
        <dbReference type="ARBA" id="ARBA00022729"/>
    </source>
</evidence>
<dbReference type="EMBL" id="JARAOO010000003">
    <property type="protein sequence ID" value="KAJ7977542.1"/>
    <property type="molecule type" value="Genomic_DNA"/>
</dbReference>
<dbReference type="PANTHER" id="PTHR33136:SF13">
    <property type="entry name" value="OS10G0328900 PROTEIN"/>
    <property type="match status" value="1"/>
</dbReference>